<evidence type="ECO:0000256" key="13">
    <source>
        <dbReference type="ARBA" id="ARBA00022993"/>
    </source>
</evidence>
<evidence type="ECO:0000256" key="9">
    <source>
        <dbReference type="ARBA" id="ARBA00022741"/>
    </source>
</evidence>
<gene>
    <name evidence="16" type="primary">coaX</name>
    <name evidence="17" type="ORF">LF41_1713</name>
</gene>
<comment type="caution">
    <text evidence="16">Lacks conserved residue(s) required for the propagation of feature annotation.</text>
</comment>
<dbReference type="AlphaFoldDB" id="A0A0A2WXV7"/>
<dbReference type="PANTHER" id="PTHR34265:SF1">
    <property type="entry name" value="TYPE III PANTOTHENATE KINASE"/>
    <property type="match status" value="1"/>
</dbReference>
<dbReference type="PATRIC" id="fig|1300345.3.peg.2776"/>
<evidence type="ECO:0000256" key="16">
    <source>
        <dbReference type="HAMAP-Rule" id="MF_01274"/>
    </source>
</evidence>
<evidence type="ECO:0000256" key="1">
    <source>
        <dbReference type="ARBA" id="ARBA00001206"/>
    </source>
</evidence>
<keyword evidence="8 16" id="KW-0808">Transferase</keyword>
<keyword evidence="18" id="KW-1185">Reference proteome</keyword>
<evidence type="ECO:0000256" key="8">
    <source>
        <dbReference type="ARBA" id="ARBA00022679"/>
    </source>
</evidence>
<evidence type="ECO:0000313" key="17">
    <source>
        <dbReference type="EMBL" id="KGQ17859.1"/>
    </source>
</evidence>
<keyword evidence="9 16" id="KW-0547">Nucleotide-binding</keyword>
<dbReference type="OrthoDB" id="9781305at2"/>
<comment type="cofactor">
    <cofactor evidence="2">
        <name>K(+)</name>
        <dbReference type="ChEBI" id="CHEBI:29103"/>
    </cofactor>
</comment>
<evidence type="ECO:0000256" key="3">
    <source>
        <dbReference type="ARBA" id="ARBA00004496"/>
    </source>
</evidence>
<evidence type="ECO:0000256" key="12">
    <source>
        <dbReference type="ARBA" id="ARBA00022958"/>
    </source>
</evidence>
<dbReference type="HAMAP" id="MF_01274">
    <property type="entry name" value="Pantothen_kinase_3"/>
    <property type="match status" value="1"/>
</dbReference>
<organism evidence="17 18">
    <name type="scientific">Lysobacter dokdonensis DS-58</name>
    <dbReference type="NCBI Taxonomy" id="1300345"/>
    <lineage>
        <taxon>Bacteria</taxon>
        <taxon>Pseudomonadati</taxon>
        <taxon>Pseudomonadota</taxon>
        <taxon>Gammaproteobacteria</taxon>
        <taxon>Lysobacterales</taxon>
        <taxon>Lysobacteraceae</taxon>
        <taxon>Noviluteimonas</taxon>
    </lineage>
</organism>
<dbReference type="EC" id="2.7.1.33" evidence="6 16"/>
<dbReference type="Gene3D" id="3.30.420.40">
    <property type="match status" value="2"/>
</dbReference>
<evidence type="ECO:0000256" key="5">
    <source>
        <dbReference type="ARBA" id="ARBA00011738"/>
    </source>
</evidence>
<dbReference type="EMBL" id="JRKJ01000023">
    <property type="protein sequence ID" value="KGQ17859.1"/>
    <property type="molecule type" value="Genomic_DNA"/>
</dbReference>
<evidence type="ECO:0000256" key="10">
    <source>
        <dbReference type="ARBA" id="ARBA00022777"/>
    </source>
</evidence>
<dbReference type="RefSeq" id="WP_036171113.1">
    <property type="nucleotide sequence ID" value="NZ_JRKJ01000023.1"/>
</dbReference>
<feature type="binding site" evidence="16">
    <location>
        <begin position="8"/>
        <end position="15"/>
    </location>
    <ligand>
        <name>ATP</name>
        <dbReference type="ChEBI" id="CHEBI:30616"/>
    </ligand>
</feature>
<comment type="similarity">
    <text evidence="14 16">Belongs to the type III pantothenate kinase family.</text>
</comment>
<proteinExistence type="inferred from homology"/>
<keyword evidence="12 16" id="KW-0630">Potassium</keyword>
<dbReference type="Proteomes" id="UP000030518">
    <property type="component" value="Unassembled WGS sequence"/>
</dbReference>
<comment type="caution">
    <text evidence="17">The sequence shown here is derived from an EMBL/GenBank/DDBJ whole genome shotgun (WGS) entry which is preliminary data.</text>
</comment>
<dbReference type="NCBIfam" id="TIGR00671">
    <property type="entry name" value="baf"/>
    <property type="match status" value="1"/>
</dbReference>
<dbReference type="GO" id="GO:0005524">
    <property type="term" value="F:ATP binding"/>
    <property type="evidence" value="ECO:0007669"/>
    <property type="project" value="UniProtKB-UniRule"/>
</dbReference>
<name>A0A0A2WXV7_9GAMM</name>
<dbReference type="InterPro" id="IPR004619">
    <property type="entry name" value="Type_III_PanK"/>
</dbReference>
<keyword evidence="13 16" id="KW-0173">Coenzyme A biosynthesis</keyword>
<dbReference type="CDD" id="cd24015">
    <property type="entry name" value="ASKHA_NBD_PanK-III"/>
    <property type="match status" value="1"/>
</dbReference>
<dbReference type="GO" id="GO:0015937">
    <property type="term" value="P:coenzyme A biosynthetic process"/>
    <property type="evidence" value="ECO:0007669"/>
    <property type="project" value="UniProtKB-UniRule"/>
</dbReference>
<comment type="function">
    <text evidence="16">Catalyzes the phosphorylation of pantothenate (Pan), the first step in CoA biosynthesis.</text>
</comment>
<dbReference type="PANTHER" id="PTHR34265">
    <property type="entry name" value="TYPE III PANTOTHENATE KINASE"/>
    <property type="match status" value="1"/>
</dbReference>
<feature type="binding site" evidence="16">
    <location>
        <begin position="93"/>
        <end position="96"/>
    </location>
    <ligand>
        <name>substrate</name>
    </ligand>
</feature>
<comment type="catalytic activity">
    <reaction evidence="1 16">
        <text>(R)-pantothenate + ATP = (R)-4'-phosphopantothenate + ADP + H(+)</text>
        <dbReference type="Rhea" id="RHEA:16373"/>
        <dbReference type="ChEBI" id="CHEBI:10986"/>
        <dbReference type="ChEBI" id="CHEBI:15378"/>
        <dbReference type="ChEBI" id="CHEBI:29032"/>
        <dbReference type="ChEBI" id="CHEBI:30616"/>
        <dbReference type="ChEBI" id="CHEBI:456216"/>
        <dbReference type="EC" id="2.7.1.33"/>
    </reaction>
</comment>
<evidence type="ECO:0000256" key="14">
    <source>
        <dbReference type="ARBA" id="ARBA00038036"/>
    </source>
</evidence>
<reference evidence="17 18" key="1">
    <citation type="submission" date="2014-09" db="EMBL/GenBank/DDBJ databases">
        <title>Genome sequences of Lysobacter dokdonensis DS-58.</title>
        <authorList>
            <person name="Kim J.F."/>
            <person name="Kwak M.-J."/>
        </authorList>
    </citation>
    <scope>NUCLEOTIDE SEQUENCE [LARGE SCALE GENOMIC DNA]</scope>
    <source>
        <strain evidence="17 18">DS-58</strain>
    </source>
</reference>
<keyword evidence="11 16" id="KW-0067">ATP-binding</keyword>
<keyword evidence="10 16" id="KW-0418">Kinase</keyword>
<feature type="binding site" evidence="16">
    <location>
        <position position="116"/>
    </location>
    <ligand>
        <name>ATP</name>
        <dbReference type="ChEBI" id="CHEBI:30616"/>
    </ligand>
</feature>
<comment type="subunit">
    <text evidence="5 16">Homodimer.</text>
</comment>
<evidence type="ECO:0000256" key="6">
    <source>
        <dbReference type="ARBA" id="ARBA00012102"/>
    </source>
</evidence>
<evidence type="ECO:0000256" key="15">
    <source>
        <dbReference type="ARBA" id="ARBA00040883"/>
    </source>
</evidence>
<dbReference type="Pfam" id="PF03309">
    <property type="entry name" value="Pan_kinase"/>
    <property type="match status" value="1"/>
</dbReference>
<evidence type="ECO:0000256" key="4">
    <source>
        <dbReference type="ARBA" id="ARBA00005225"/>
    </source>
</evidence>
<comment type="pathway">
    <text evidence="4 16">Cofactor biosynthesis; coenzyme A biosynthesis; CoA from (R)-pantothenate: step 1/5.</text>
</comment>
<dbReference type="UniPathway" id="UPA00241">
    <property type="reaction ID" value="UER00352"/>
</dbReference>
<evidence type="ECO:0000256" key="2">
    <source>
        <dbReference type="ARBA" id="ARBA00001958"/>
    </source>
</evidence>
<keyword evidence="7 16" id="KW-0963">Cytoplasm</keyword>
<dbReference type="STRING" id="1300345.LF41_1713"/>
<dbReference type="GO" id="GO:0005737">
    <property type="term" value="C:cytoplasm"/>
    <property type="evidence" value="ECO:0007669"/>
    <property type="project" value="UniProtKB-SubCell"/>
</dbReference>
<accession>A0A0A2WXV7</accession>
<feature type="binding site" evidence="16">
    <location>
        <position position="86"/>
    </location>
    <ligand>
        <name>substrate</name>
    </ligand>
</feature>
<feature type="active site" description="Proton acceptor" evidence="16">
    <location>
        <position position="95"/>
    </location>
</feature>
<dbReference type="GO" id="GO:0004594">
    <property type="term" value="F:pantothenate kinase activity"/>
    <property type="evidence" value="ECO:0007669"/>
    <property type="project" value="UniProtKB-UniRule"/>
</dbReference>
<evidence type="ECO:0000313" key="18">
    <source>
        <dbReference type="Proteomes" id="UP000030518"/>
    </source>
</evidence>
<evidence type="ECO:0000256" key="7">
    <source>
        <dbReference type="ARBA" id="ARBA00022490"/>
    </source>
</evidence>
<comment type="subcellular location">
    <subcellularLocation>
        <location evidence="3 16">Cytoplasm</location>
    </subcellularLocation>
</comment>
<dbReference type="eggNOG" id="COG1521">
    <property type="taxonomic scope" value="Bacteria"/>
</dbReference>
<feature type="binding site" evidence="16">
    <location>
        <position position="166"/>
    </location>
    <ligand>
        <name>substrate</name>
    </ligand>
</feature>
<dbReference type="SUPFAM" id="SSF53067">
    <property type="entry name" value="Actin-like ATPase domain"/>
    <property type="match status" value="2"/>
</dbReference>
<dbReference type="InterPro" id="IPR043129">
    <property type="entry name" value="ATPase_NBD"/>
</dbReference>
<sequence>MTQDWLFDFGNTRLKCAPLGADGGVGDVRAFAPSEIDSLPSGGVAYLASVAGEDARVRLLDALTGRFRRIAIARTTATFDGLRIAYANPRKLGVDRFLAMIGARDAWPALVVGVGTGLTIDLVDAGGLHRGGRIAPSPTLMREMLHARATQLAPIGGTYAEFANDTEDALVSGCDGAAVALIERSATEATRLLGSAPTLLLHGGGADALHAHLPDARVRSTLVLEGLARWAHMEAAA</sequence>
<evidence type="ECO:0000256" key="11">
    <source>
        <dbReference type="ARBA" id="ARBA00022840"/>
    </source>
</evidence>
<comment type="cofactor">
    <cofactor evidence="16">
        <name>NH4(+)</name>
        <dbReference type="ChEBI" id="CHEBI:28938"/>
    </cofactor>
    <cofactor evidence="16">
        <name>K(+)</name>
        <dbReference type="ChEBI" id="CHEBI:29103"/>
    </cofactor>
    <text evidence="16">A monovalent cation. Ammonium or potassium.</text>
</comment>
<protein>
    <recommendedName>
        <fullName evidence="15 16">Type III pantothenate kinase</fullName>
        <ecNumber evidence="6 16">2.7.1.33</ecNumber>
    </recommendedName>
    <alternativeName>
        <fullName evidence="16">PanK-III</fullName>
    </alternativeName>
    <alternativeName>
        <fullName evidence="16">Pantothenic acid kinase</fullName>
    </alternativeName>
</protein>